<accession>A0A8X7WF50</accession>
<organism evidence="2 3">
    <name type="scientific">Brassica carinata</name>
    <name type="common">Ethiopian mustard</name>
    <name type="synonym">Abyssinian cabbage</name>
    <dbReference type="NCBI Taxonomy" id="52824"/>
    <lineage>
        <taxon>Eukaryota</taxon>
        <taxon>Viridiplantae</taxon>
        <taxon>Streptophyta</taxon>
        <taxon>Embryophyta</taxon>
        <taxon>Tracheophyta</taxon>
        <taxon>Spermatophyta</taxon>
        <taxon>Magnoliopsida</taxon>
        <taxon>eudicotyledons</taxon>
        <taxon>Gunneridae</taxon>
        <taxon>Pentapetalae</taxon>
        <taxon>rosids</taxon>
        <taxon>malvids</taxon>
        <taxon>Brassicales</taxon>
        <taxon>Brassicaceae</taxon>
        <taxon>Brassiceae</taxon>
        <taxon>Brassica</taxon>
    </lineage>
</organism>
<keyword evidence="3" id="KW-1185">Reference proteome</keyword>
<evidence type="ECO:0000313" key="2">
    <source>
        <dbReference type="EMBL" id="KAG2328085.1"/>
    </source>
</evidence>
<dbReference type="AlphaFoldDB" id="A0A8X7WF50"/>
<feature type="chain" id="PRO_5036453936" evidence="1">
    <location>
        <begin position="32"/>
        <end position="369"/>
    </location>
</feature>
<keyword evidence="1" id="KW-0732">Signal</keyword>
<dbReference type="EMBL" id="JAAMPC010000002">
    <property type="protein sequence ID" value="KAG2328085.1"/>
    <property type="molecule type" value="Genomic_DNA"/>
</dbReference>
<gene>
    <name evidence="2" type="ORF">Bca52824_010813</name>
</gene>
<dbReference type="Proteomes" id="UP000886595">
    <property type="component" value="Unassembled WGS sequence"/>
</dbReference>
<evidence type="ECO:0000256" key="1">
    <source>
        <dbReference type="SAM" id="SignalP"/>
    </source>
</evidence>
<reference evidence="2 3" key="1">
    <citation type="submission" date="2020-02" db="EMBL/GenBank/DDBJ databases">
        <authorList>
            <person name="Ma Q."/>
            <person name="Huang Y."/>
            <person name="Song X."/>
            <person name="Pei D."/>
        </authorList>
    </citation>
    <scope>NUCLEOTIDE SEQUENCE [LARGE SCALE GENOMIC DNA]</scope>
    <source>
        <strain evidence="2">Sxm20200214</strain>
        <tissue evidence="2">Leaf</tissue>
    </source>
</reference>
<feature type="signal peptide" evidence="1">
    <location>
        <begin position="1"/>
        <end position="31"/>
    </location>
</feature>
<protein>
    <submittedName>
        <fullName evidence="2">Uncharacterized protein</fullName>
    </submittedName>
</protein>
<comment type="caution">
    <text evidence="2">The sequence shown here is derived from an EMBL/GenBank/DDBJ whole genome shotgun (WGS) entry which is preliminary data.</text>
</comment>
<sequence>MGGLLQMEMMKLLVTFFEILVRTLLLQGPRGENVGPTKDKEVLDTDGGDDDVLTRVLHFLLKARTIIGEKRVHRPFIDMPSFSLGLTQEEQPLVGNGISLMDSVGGVALPTLNAGDNIEDPQQSRKSKRQKCVPQALVDDYQCGREIISRVRKSQKFIFVFDGRHEIGRKYARLLEQVNQNGYFKVAGLAVSGKDIILIAERSKFLTAKVVDLLIRVAKGSIEKHFHADFSARDVYLDSKYVSEILRTYPRFSKSRKKESFLTVLDCNNAIFSDAMMEKHLYPHLVMVPYLVRLSGLDFGSDETKPFAFERPKGVSQTANPCDSGLMAVLLMATHAVYGIEACKYINTQILMEEGKSAAIMAMELQDNV</sequence>
<proteinExistence type="predicted"/>
<evidence type="ECO:0000313" key="3">
    <source>
        <dbReference type="Proteomes" id="UP000886595"/>
    </source>
</evidence>
<dbReference type="OrthoDB" id="10659637at2759"/>
<name>A0A8X7WF50_BRACI</name>